<evidence type="ECO:0008006" key="5">
    <source>
        <dbReference type="Google" id="ProtNLM"/>
    </source>
</evidence>
<evidence type="ECO:0000313" key="4">
    <source>
        <dbReference type="Proteomes" id="UP000792457"/>
    </source>
</evidence>
<dbReference type="OrthoDB" id="26970at2759"/>
<dbReference type="Proteomes" id="UP000792457">
    <property type="component" value="Unassembled WGS sequence"/>
</dbReference>
<reference evidence="3" key="2">
    <citation type="submission" date="2017-10" db="EMBL/GenBank/DDBJ databases">
        <title>Ladona fulva Genome sequencing and assembly.</title>
        <authorList>
            <person name="Murali S."/>
            <person name="Richards S."/>
            <person name="Bandaranaike D."/>
            <person name="Bellair M."/>
            <person name="Blankenburg K."/>
            <person name="Chao H."/>
            <person name="Dinh H."/>
            <person name="Doddapaneni H."/>
            <person name="Dugan-Rocha S."/>
            <person name="Elkadiri S."/>
            <person name="Gnanaolivu R."/>
            <person name="Hernandez B."/>
            <person name="Skinner E."/>
            <person name="Javaid M."/>
            <person name="Lee S."/>
            <person name="Li M."/>
            <person name="Ming W."/>
            <person name="Munidasa M."/>
            <person name="Muniz J."/>
            <person name="Nguyen L."/>
            <person name="Hughes D."/>
            <person name="Osuji N."/>
            <person name="Pu L.-L."/>
            <person name="Puazo M."/>
            <person name="Qu C."/>
            <person name="Quiroz J."/>
            <person name="Raj R."/>
            <person name="Weissenberger G."/>
            <person name="Xin Y."/>
            <person name="Zou X."/>
            <person name="Han Y."/>
            <person name="Worley K."/>
            <person name="Muzny D."/>
            <person name="Gibbs R."/>
        </authorList>
    </citation>
    <scope>NUCLEOTIDE SEQUENCE</scope>
    <source>
        <strain evidence="3">Sampled in the wild</strain>
    </source>
</reference>
<feature type="signal peptide" evidence="2">
    <location>
        <begin position="1"/>
        <end position="16"/>
    </location>
</feature>
<dbReference type="PANTHER" id="PTHR12790:SF0">
    <property type="entry name" value="RNA POLYMERASE I-SPECIFIC TRANSCRIPTION INITIATION FACTOR RRN3-RELATED"/>
    <property type="match status" value="1"/>
</dbReference>
<dbReference type="EMBL" id="KZ311489">
    <property type="protein sequence ID" value="KAG8240108.1"/>
    <property type="molecule type" value="Genomic_DNA"/>
</dbReference>
<dbReference type="AlphaFoldDB" id="A0A8K0PCU5"/>
<dbReference type="GO" id="GO:0001181">
    <property type="term" value="F:RNA polymerase I general transcription initiation factor activity"/>
    <property type="evidence" value="ECO:0007669"/>
    <property type="project" value="InterPro"/>
</dbReference>
<protein>
    <recommendedName>
        <fullName evidence="5">Secreted protein</fullName>
    </recommendedName>
</protein>
<evidence type="ECO:0000256" key="1">
    <source>
        <dbReference type="ARBA" id="ARBA00010098"/>
    </source>
</evidence>
<evidence type="ECO:0000256" key="2">
    <source>
        <dbReference type="SAM" id="SignalP"/>
    </source>
</evidence>
<keyword evidence="4" id="KW-1185">Reference proteome</keyword>
<dbReference type="InterPro" id="IPR007991">
    <property type="entry name" value="RNA_pol_I_trans_ini_fac_RRN3"/>
</dbReference>
<dbReference type="Pfam" id="PF05327">
    <property type="entry name" value="RRN3"/>
    <property type="match status" value="1"/>
</dbReference>
<sequence>MMLLFSLCVDIAFLQALKLPAIVTSSLNPLKSCADAIARRFASAVETLQLAYCTTVIEANARDTIPVENGSIVTPSVSLIFPFDRYILTKC</sequence>
<proteinExistence type="inferred from homology"/>
<comment type="caution">
    <text evidence="3">The sequence shown here is derived from an EMBL/GenBank/DDBJ whole genome shotgun (WGS) entry which is preliminary data.</text>
</comment>
<comment type="similarity">
    <text evidence="1">Belongs to the RRN3 family.</text>
</comment>
<dbReference type="PANTHER" id="PTHR12790">
    <property type="entry name" value="TRANSCRIPTION INITIATION FACTOR IA RRN3"/>
    <property type="match status" value="1"/>
</dbReference>
<dbReference type="GO" id="GO:0001042">
    <property type="term" value="F:RNA polymerase I core binding"/>
    <property type="evidence" value="ECO:0007669"/>
    <property type="project" value="TreeGrafter"/>
</dbReference>
<accession>A0A8K0PCU5</accession>
<dbReference type="GO" id="GO:0005634">
    <property type="term" value="C:nucleus"/>
    <property type="evidence" value="ECO:0007669"/>
    <property type="project" value="TreeGrafter"/>
</dbReference>
<keyword evidence="2" id="KW-0732">Signal</keyword>
<feature type="chain" id="PRO_5035481683" description="Secreted protein" evidence="2">
    <location>
        <begin position="17"/>
        <end position="91"/>
    </location>
</feature>
<reference evidence="3" key="1">
    <citation type="submission" date="2013-04" db="EMBL/GenBank/DDBJ databases">
        <authorList>
            <person name="Qu J."/>
            <person name="Murali S.C."/>
            <person name="Bandaranaike D."/>
            <person name="Bellair M."/>
            <person name="Blankenburg K."/>
            <person name="Chao H."/>
            <person name="Dinh H."/>
            <person name="Doddapaneni H."/>
            <person name="Downs B."/>
            <person name="Dugan-Rocha S."/>
            <person name="Elkadiri S."/>
            <person name="Gnanaolivu R.D."/>
            <person name="Hernandez B."/>
            <person name="Javaid M."/>
            <person name="Jayaseelan J.C."/>
            <person name="Lee S."/>
            <person name="Li M."/>
            <person name="Ming W."/>
            <person name="Munidasa M."/>
            <person name="Muniz J."/>
            <person name="Nguyen L."/>
            <person name="Ongeri F."/>
            <person name="Osuji N."/>
            <person name="Pu L.-L."/>
            <person name="Puazo M."/>
            <person name="Qu C."/>
            <person name="Quiroz J."/>
            <person name="Raj R."/>
            <person name="Weissenberger G."/>
            <person name="Xin Y."/>
            <person name="Zou X."/>
            <person name="Han Y."/>
            <person name="Richards S."/>
            <person name="Worley K."/>
            <person name="Muzny D."/>
            <person name="Gibbs R."/>
        </authorList>
    </citation>
    <scope>NUCLEOTIDE SEQUENCE</scope>
    <source>
        <strain evidence="3">Sampled in the wild</strain>
    </source>
</reference>
<dbReference type="GO" id="GO:0006361">
    <property type="term" value="P:transcription initiation at RNA polymerase I promoter"/>
    <property type="evidence" value="ECO:0007669"/>
    <property type="project" value="InterPro"/>
</dbReference>
<organism evidence="3 4">
    <name type="scientific">Ladona fulva</name>
    <name type="common">Scarce chaser dragonfly</name>
    <name type="synonym">Libellula fulva</name>
    <dbReference type="NCBI Taxonomy" id="123851"/>
    <lineage>
        <taxon>Eukaryota</taxon>
        <taxon>Metazoa</taxon>
        <taxon>Ecdysozoa</taxon>
        <taxon>Arthropoda</taxon>
        <taxon>Hexapoda</taxon>
        <taxon>Insecta</taxon>
        <taxon>Pterygota</taxon>
        <taxon>Palaeoptera</taxon>
        <taxon>Odonata</taxon>
        <taxon>Epiprocta</taxon>
        <taxon>Anisoptera</taxon>
        <taxon>Libelluloidea</taxon>
        <taxon>Libellulidae</taxon>
        <taxon>Ladona</taxon>
    </lineage>
</organism>
<name>A0A8K0PCU5_LADFU</name>
<gene>
    <name evidence="3" type="ORF">J437_LFUL019707</name>
</gene>
<evidence type="ECO:0000313" key="3">
    <source>
        <dbReference type="EMBL" id="KAG8240108.1"/>
    </source>
</evidence>